<dbReference type="PANTHER" id="PTHR32322">
    <property type="entry name" value="INNER MEMBRANE TRANSPORTER"/>
    <property type="match status" value="1"/>
</dbReference>
<keyword evidence="3 6" id="KW-0812">Transmembrane</keyword>
<dbReference type="OrthoDB" id="9806740at2"/>
<protein>
    <recommendedName>
        <fullName evidence="7">EamA domain-containing protein</fullName>
    </recommendedName>
</protein>
<feature type="domain" description="EamA" evidence="7">
    <location>
        <begin position="10"/>
        <end position="139"/>
    </location>
</feature>
<dbReference type="eggNOG" id="COG0697">
    <property type="taxonomic scope" value="Bacteria"/>
</dbReference>
<feature type="domain" description="EamA" evidence="7">
    <location>
        <begin position="155"/>
        <end position="292"/>
    </location>
</feature>
<evidence type="ECO:0000256" key="2">
    <source>
        <dbReference type="ARBA" id="ARBA00007362"/>
    </source>
</evidence>
<proteinExistence type="inferred from homology"/>
<organism evidence="8 9">
    <name type="scientific">Parabacteroides johnsonii CL02T12C29</name>
    <dbReference type="NCBI Taxonomy" id="999419"/>
    <lineage>
        <taxon>Bacteria</taxon>
        <taxon>Pseudomonadati</taxon>
        <taxon>Bacteroidota</taxon>
        <taxon>Bacteroidia</taxon>
        <taxon>Bacteroidales</taxon>
        <taxon>Tannerellaceae</taxon>
        <taxon>Parabacteroides</taxon>
    </lineage>
</organism>
<evidence type="ECO:0000313" key="9">
    <source>
        <dbReference type="Proteomes" id="UP000001218"/>
    </source>
</evidence>
<dbReference type="InterPro" id="IPR050638">
    <property type="entry name" value="AA-Vitamin_Transporters"/>
</dbReference>
<dbReference type="PANTHER" id="PTHR32322:SF2">
    <property type="entry name" value="EAMA DOMAIN-CONTAINING PROTEIN"/>
    <property type="match status" value="1"/>
</dbReference>
<dbReference type="EMBL" id="AGZP01000017">
    <property type="protein sequence ID" value="EKN09978.1"/>
    <property type="molecule type" value="Genomic_DNA"/>
</dbReference>
<dbReference type="InterPro" id="IPR037185">
    <property type="entry name" value="EmrE-like"/>
</dbReference>
<feature type="transmembrane region" description="Helical" evidence="6">
    <location>
        <begin position="252"/>
        <end position="270"/>
    </location>
</feature>
<evidence type="ECO:0000259" key="7">
    <source>
        <dbReference type="Pfam" id="PF00892"/>
    </source>
</evidence>
<accession>K6A2S3</accession>
<evidence type="ECO:0000256" key="6">
    <source>
        <dbReference type="SAM" id="Phobius"/>
    </source>
</evidence>
<dbReference type="Proteomes" id="UP000001218">
    <property type="component" value="Unassembled WGS sequence"/>
</dbReference>
<sequence>MKRFISVLPVTAGILWGAAGVFVRELNAFGIDRYTILSSRMLVATIMLFTILIFSKRSQLKIKLNDVWIFAGTGLLGILGLNFFYNEAVGQITLSLAAILLSLAPIFVMILAAFIFREQITVKKINCLILAIVGCVLASGVLEAALGTGLKISVYGIIMGILSGFFCALYGIFSKIAAKRGYGIYTILFYSLLLCTIVLVPVTDWSIFITFIKDAPLKNTTFALAHSACTSILPYLFYSIALLYMENGKVSILAGGGEPIAAVVFGLLFFMEVPTILNLTGLAITIIALSLLCTSLRSSILVRRTTVLTQRILISVKKVLPTHLLK</sequence>
<dbReference type="AlphaFoldDB" id="K6A2S3"/>
<dbReference type="GO" id="GO:0016020">
    <property type="term" value="C:membrane"/>
    <property type="evidence" value="ECO:0007669"/>
    <property type="project" value="UniProtKB-SubCell"/>
</dbReference>
<comment type="subcellular location">
    <subcellularLocation>
        <location evidence="1">Membrane</location>
        <topology evidence="1">Multi-pass membrane protein</topology>
    </subcellularLocation>
</comment>
<evidence type="ECO:0000313" key="8">
    <source>
        <dbReference type="EMBL" id="EKN09978.1"/>
    </source>
</evidence>
<feature type="transmembrane region" description="Helical" evidence="6">
    <location>
        <begin position="276"/>
        <end position="296"/>
    </location>
</feature>
<feature type="transmembrane region" description="Helical" evidence="6">
    <location>
        <begin position="36"/>
        <end position="55"/>
    </location>
</feature>
<feature type="transmembrane region" description="Helical" evidence="6">
    <location>
        <begin position="67"/>
        <end position="85"/>
    </location>
</feature>
<feature type="transmembrane region" description="Helical" evidence="6">
    <location>
        <begin position="91"/>
        <end position="116"/>
    </location>
</feature>
<dbReference type="InterPro" id="IPR000620">
    <property type="entry name" value="EamA_dom"/>
</dbReference>
<feature type="transmembrane region" description="Helical" evidence="6">
    <location>
        <begin position="128"/>
        <end position="146"/>
    </location>
</feature>
<keyword evidence="5 6" id="KW-0472">Membrane</keyword>
<dbReference type="RefSeq" id="WP_008156471.1">
    <property type="nucleotide sequence ID" value="NZ_JH976466.1"/>
</dbReference>
<comment type="similarity">
    <text evidence="2">Belongs to the EamA transporter family.</text>
</comment>
<feature type="transmembrane region" description="Helical" evidence="6">
    <location>
        <begin position="182"/>
        <end position="202"/>
    </location>
</feature>
<feature type="transmembrane region" description="Helical" evidence="6">
    <location>
        <begin position="222"/>
        <end position="245"/>
    </location>
</feature>
<evidence type="ECO:0000256" key="5">
    <source>
        <dbReference type="ARBA" id="ARBA00023136"/>
    </source>
</evidence>
<dbReference type="PATRIC" id="fig|999419.3.peg.1934"/>
<dbReference type="SUPFAM" id="SSF103481">
    <property type="entry name" value="Multidrug resistance efflux transporter EmrE"/>
    <property type="match status" value="2"/>
</dbReference>
<gene>
    <name evidence="8" type="ORF">HMPREF1077_01888</name>
</gene>
<evidence type="ECO:0000256" key="3">
    <source>
        <dbReference type="ARBA" id="ARBA00022692"/>
    </source>
</evidence>
<reference evidence="8 9" key="1">
    <citation type="submission" date="2012-02" db="EMBL/GenBank/DDBJ databases">
        <title>The Genome Sequence of Parabacteroides johnsonii CL02T12C29.</title>
        <authorList>
            <consortium name="The Broad Institute Genome Sequencing Platform"/>
            <person name="Earl A."/>
            <person name="Ward D."/>
            <person name="Feldgarden M."/>
            <person name="Gevers D."/>
            <person name="Zitomersky N.L."/>
            <person name="Coyne M.J."/>
            <person name="Comstock L.E."/>
            <person name="Young S.K."/>
            <person name="Zeng Q."/>
            <person name="Gargeya S."/>
            <person name="Fitzgerald M."/>
            <person name="Haas B."/>
            <person name="Abouelleil A."/>
            <person name="Alvarado L."/>
            <person name="Arachchi H.M."/>
            <person name="Berlin A."/>
            <person name="Chapman S.B."/>
            <person name="Gearin G."/>
            <person name="Goldberg J."/>
            <person name="Griggs A."/>
            <person name="Gujja S."/>
            <person name="Hansen M."/>
            <person name="Heiman D."/>
            <person name="Howarth C."/>
            <person name="Larimer J."/>
            <person name="Lui A."/>
            <person name="MacDonald P.J.P."/>
            <person name="McCowen C."/>
            <person name="Montmayeur A."/>
            <person name="Murphy C."/>
            <person name="Neiman D."/>
            <person name="Pearson M."/>
            <person name="Priest M."/>
            <person name="Roberts A."/>
            <person name="Saif S."/>
            <person name="Shea T."/>
            <person name="Sisk P."/>
            <person name="Stolte C."/>
            <person name="Sykes S."/>
            <person name="Wortman J."/>
            <person name="Nusbaum C."/>
            <person name="Birren B."/>
        </authorList>
    </citation>
    <scope>NUCLEOTIDE SEQUENCE [LARGE SCALE GENOMIC DNA]</scope>
    <source>
        <strain evidence="8 9">CL02T12C29</strain>
    </source>
</reference>
<dbReference type="Gene3D" id="1.10.3730.20">
    <property type="match status" value="1"/>
</dbReference>
<dbReference type="Pfam" id="PF00892">
    <property type="entry name" value="EamA"/>
    <property type="match status" value="2"/>
</dbReference>
<comment type="caution">
    <text evidence="8">The sequence shown here is derived from an EMBL/GenBank/DDBJ whole genome shotgun (WGS) entry which is preliminary data.</text>
</comment>
<name>K6A2S3_9BACT</name>
<evidence type="ECO:0000256" key="1">
    <source>
        <dbReference type="ARBA" id="ARBA00004141"/>
    </source>
</evidence>
<keyword evidence="4 6" id="KW-1133">Transmembrane helix</keyword>
<feature type="transmembrane region" description="Helical" evidence="6">
    <location>
        <begin position="152"/>
        <end position="173"/>
    </location>
</feature>
<evidence type="ECO:0000256" key="4">
    <source>
        <dbReference type="ARBA" id="ARBA00022989"/>
    </source>
</evidence>
<dbReference type="HOGENOM" id="CLU_033863_9_1_10"/>